<organism evidence="4 5">
    <name type="scientific">Palleronia sediminis</name>
    <dbReference type="NCBI Taxonomy" id="2547833"/>
    <lineage>
        <taxon>Bacteria</taxon>
        <taxon>Pseudomonadati</taxon>
        <taxon>Pseudomonadota</taxon>
        <taxon>Alphaproteobacteria</taxon>
        <taxon>Rhodobacterales</taxon>
        <taxon>Roseobacteraceae</taxon>
        <taxon>Palleronia</taxon>
    </lineage>
</organism>
<dbReference type="InterPro" id="IPR036291">
    <property type="entry name" value="NAD(P)-bd_dom_sf"/>
</dbReference>
<feature type="compositionally biased region" description="Basic and acidic residues" evidence="3">
    <location>
        <begin position="22"/>
        <end position="34"/>
    </location>
</feature>
<evidence type="ECO:0000313" key="5">
    <source>
        <dbReference type="Proteomes" id="UP000295701"/>
    </source>
</evidence>
<sequence>MTKADTNNPDIPAQAQDSMPANEHEMDPKPDYRPRHPGTGKLKDKVALITGGDSGIGRAVSVLFAREGARVAIAYKEEDEDAKETQRLVEAEGSEALLLPGDLRSKENCTAAVEKTVERFGKLDILINNAAVQYLDWPIDEELSEERLREVMDTNVMSYFFTVQAALKHLKEGAVIINTNSVNAFKGNDSLVAYSTTRGASLAFTRSIASALAPRGIRVNGVAPGPIWTPFIPGTMPAEGVEDFGSSTPMGRPGQPWEVATAFLFLASSDGNYYTGQTLHPNGGKIVGA</sequence>
<dbReference type="InterPro" id="IPR002347">
    <property type="entry name" value="SDR_fam"/>
</dbReference>
<comment type="caution">
    <text evidence="4">The sequence shown here is derived from an EMBL/GenBank/DDBJ whole genome shotgun (WGS) entry which is preliminary data.</text>
</comment>
<gene>
    <name evidence="4" type="ORF">E2L08_10675</name>
</gene>
<dbReference type="RefSeq" id="WP_133397071.1">
    <property type="nucleotide sequence ID" value="NZ_SNAA01000011.1"/>
</dbReference>
<dbReference type="GO" id="GO:0016614">
    <property type="term" value="F:oxidoreductase activity, acting on CH-OH group of donors"/>
    <property type="evidence" value="ECO:0007669"/>
    <property type="project" value="UniProtKB-ARBA"/>
</dbReference>
<dbReference type="EMBL" id="SNAA01000011">
    <property type="protein sequence ID" value="TDL78398.1"/>
    <property type="molecule type" value="Genomic_DNA"/>
</dbReference>
<dbReference type="PRINTS" id="PR00080">
    <property type="entry name" value="SDRFAMILY"/>
</dbReference>
<name>A0A4R6A832_9RHOB</name>
<protein>
    <submittedName>
        <fullName evidence="4">SDR family oxidoreductase</fullName>
    </submittedName>
</protein>
<feature type="region of interest" description="Disordered" evidence="3">
    <location>
        <begin position="1"/>
        <end position="41"/>
    </location>
</feature>
<dbReference type="FunFam" id="3.40.50.720:FF:000084">
    <property type="entry name" value="Short-chain dehydrogenase reductase"/>
    <property type="match status" value="1"/>
</dbReference>
<evidence type="ECO:0000256" key="3">
    <source>
        <dbReference type="SAM" id="MobiDB-lite"/>
    </source>
</evidence>
<keyword evidence="5" id="KW-1185">Reference proteome</keyword>
<accession>A0A4R6A832</accession>
<dbReference type="OrthoDB" id="198783at2"/>
<evidence type="ECO:0000256" key="2">
    <source>
        <dbReference type="ARBA" id="ARBA00023002"/>
    </source>
</evidence>
<dbReference type="Proteomes" id="UP000295701">
    <property type="component" value="Unassembled WGS sequence"/>
</dbReference>
<dbReference type="Pfam" id="PF13561">
    <property type="entry name" value="adh_short_C2"/>
    <property type="match status" value="1"/>
</dbReference>
<evidence type="ECO:0000313" key="4">
    <source>
        <dbReference type="EMBL" id="TDL78398.1"/>
    </source>
</evidence>
<dbReference type="Gene3D" id="3.40.50.720">
    <property type="entry name" value="NAD(P)-binding Rossmann-like Domain"/>
    <property type="match status" value="1"/>
</dbReference>
<proteinExistence type="inferred from homology"/>
<comment type="similarity">
    <text evidence="1">Belongs to the short-chain dehydrogenases/reductases (SDR) family.</text>
</comment>
<dbReference type="PANTHER" id="PTHR48107:SF16">
    <property type="entry name" value="NADPH-DEPENDENT ALDEHYDE REDUCTASE 1, CHLOROPLASTIC"/>
    <property type="match status" value="1"/>
</dbReference>
<dbReference type="PRINTS" id="PR00081">
    <property type="entry name" value="GDHRDH"/>
</dbReference>
<evidence type="ECO:0000256" key="1">
    <source>
        <dbReference type="ARBA" id="ARBA00006484"/>
    </source>
</evidence>
<reference evidence="4 5" key="1">
    <citation type="submission" date="2019-03" db="EMBL/GenBank/DDBJ databases">
        <title>Primorskyibacter sp. SS33 isolated from sediments.</title>
        <authorList>
            <person name="Xunke S."/>
        </authorList>
    </citation>
    <scope>NUCLEOTIDE SEQUENCE [LARGE SCALE GENOMIC DNA]</scope>
    <source>
        <strain evidence="4 5">SS33</strain>
    </source>
</reference>
<dbReference type="PANTHER" id="PTHR48107">
    <property type="entry name" value="NADPH-DEPENDENT ALDEHYDE REDUCTASE-LIKE PROTEIN, CHLOROPLASTIC-RELATED"/>
    <property type="match status" value="1"/>
</dbReference>
<dbReference type="AlphaFoldDB" id="A0A4R6A832"/>
<feature type="compositionally biased region" description="Polar residues" evidence="3">
    <location>
        <begin position="1"/>
        <end position="19"/>
    </location>
</feature>
<dbReference type="SUPFAM" id="SSF51735">
    <property type="entry name" value="NAD(P)-binding Rossmann-fold domains"/>
    <property type="match status" value="1"/>
</dbReference>
<keyword evidence="2" id="KW-0560">Oxidoreductase</keyword>